<dbReference type="Pfam" id="PF12770">
    <property type="entry name" value="CHAT"/>
    <property type="match status" value="1"/>
</dbReference>
<dbReference type="Pfam" id="PF00931">
    <property type="entry name" value="NB-ARC"/>
    <property type="match status" value="1"/>
</dbReference>
<feature type="domain" description="AAA+ ATPase" evidence="2">
    <location>
        <begin position="453"/>
        <end position="597"/>
    </location>
</feature>
<dbReference type="Proteomes" id="UP000800097">
    <property type="component" value="Unassembled WGS sequence"/>
</dbReference>
<dbReference type="PRINTS" id="PR00364">
    <property type="entry name" value="DISEASERSIST"/>
</dbReference>
<evidence type="ECO:0000313" key="4">
    <source>
        <dbReference type="Proteomes" id="UP000800097"/>
    </source>
</evidence>
<dbReference type="OrthoDB" id="5303793at2759"/>
<dbReference type="Gene3D" id="3.40.50.300">
    <property type="entry name" value="P-loop containing nucleotide triphosphate hydrolases"/>
    <property type="match status" value="1"/>
</dbReference>
<dbReference type="SUPFAM" id="SSF52540">
    <property type="entry name" value="P-loop containing nucleoside triphosphate hydrolases"/>
    <property type="match status" value="1"/>
</dbReference>
<gene>
    <name evidence="3" type="ORF">EI97DRAFT_459973</name>
</gene>
<reference evidence="3" key="1">
    <citation type="journal article" date="2020" name="Stud. Mycol.">
        <title>101 Dothideomycetes genomes: a test case for predicting lifestyles and emergence of pathogens.</title>
        <authorList>
            <person name="Haridas S."/>
            <person name="Albert R."/>
            <person name="Binder M."/>
            <person name="Bloem J."/>
            <person name="Labutti K."/>
            <person name="Salamov A."/>
            <person name="Andreopoulos B."/>
            <person name="Baker S."/>
            <person name="Barry K."/>
            <person name="Bills G."/>
            <person name="Bluhm B."/>
            <person name="Cannon C."/>
            <person name="Castanera R."/>
            <person name="Culley D."/>
            <person name="Daum C."/>
            <person name="Ezra D."/>
            <person name="Gonzalez J."/>
            <person name="Henrissat B."/>
            <person name="Kuo A."/>
            <person name="Liang C."/>
            <person name="Lipzen A."/>
            <person name="Lutzoni F."/>
            <person name="Magnuson J."/>
            <person name="Mondo S."/>
            <person name="Nolan M."/>
            <person name="Ohm R."/>
            <person name="Pangilinan J."/>
            <person name="Park H.-J."/>
            <person name="Ramirez L."/>
            <person name="Alfaro M."/>
            <person name="Sun H."/>
            <person name="Tritt A."/>
            <person name="Yoshinaga Y."/>
            <person name="Zwiers L.-H."/>
            <person name="Turgeon B."/>
            <person name="Goodwin S."/>
            <person name="Spatafora J."/>
            <person name="Crous P."/>
            <person name="Grigoriev I."/>
        </authorList>
    </citation>
    <scope>NUCLEOTIDE SEQUENCE</scope>
    <source>
        <strain evidence="3">CBS 379.55</strain>
    </source>
</reference>
<dbReference type="SMART" id="SM00382">
    <property type="entry name" value="AAA"/>
    <property type="match status" value="1"/>
</dbReference>
<dbReference type="AlphaFoldDB" id="A0A6A6JEI1"/>
<keyword evidence="1" id="KW-1133">Transmembrane helix</keyword>
<keyword evidence="1" id="KW-0812">Transmembrane</keyword>
<sequence length="732" mass="81966">MATRIRICAARDQPTNPNHVTLQYTLLHSNGQAARSHSHRTAALTVPVPHSFITNEISWYLEDYAQKQPFEGGRAADARDALREHARDLAFWLHTSGVVPDVAALHGALVLEVVEDGSMPERLLWEVLEHREAVPALAALDSVIVNRVFGSDEDDDRDDDAHASAEDLKEWPPKFNLLIVSSRLNFESDIPHRLVVDAVLEMRNEVANIMKGMEIGGEQLDFSKLFRVEVINPATFKAFQAHLESRGSGYFRLVHLDVHGIEDAGSVKLGFMRLEDIDGSLECVPDDRSAEEVAALLQRYDVKPVVLNACRSAKDFGTGTAIPRLLHEHGVEEVVAMSHNISSRGVLYFVSLLYFTMFCGCSLQFGVWYARRVMLRNSERLSHVGTELEIMDHIVPRYYRATRCAGGVSDFLDELQRQFPEFPTIDEKPHNLVVSSFGRDHDLLKLACLLLEGDRAVMVVGEPGIGKSLLLSNLMNWWEMIGCVEGAHLVQLSQEKSFSIEKLGGDLHRKLNLPGPYSDLEVLITALRNKKYLLVIDSLESLGVPETTTVRDQRRRIRDFVKGLQGGKTVVAIASRQQDPLLDKHTRPFHVGGLQTLPAVQLMRWLLKMSQTLALQAREKDSFAGKLVAATLAKLGLDPDSEEAKQIHEAIPWDEKVVQSQFATWETEEDAVYLEEIHKLVDGHPLALTQLTNYLILLGPSVTPKEYFHGLLQGNPMSIHPELSPDEFLAEQ</sequence>
<proteinExistence type="predicted"/>
<dbReference type="RefSeq" id="XP_033652236.1">
    <property type="nucleotide sequence ID" value="XM_033801063.1"/>
</dbReference>
<dbReference type="InterPro" id="IPR003593">
    <property type="entry name" value="AAA+_ATPase"/>
</dbReference>
<dbReference type="EMBL" id="ML986501">
    <property type="protein sequence ID" value="KAF2274697.1"/>
    <property type="molecule type" value="Genomic_DNA"/>
</dbReference>
<dbReference type="GeneID" id="54554238"/>
<evidence type="ECO:0000259" key="2">
    <source>
        <dbReference type="SMART" id="SM00382"/>
    </source>
</evidence>
<evidence type="ECO:0000313" key="3">
    <source>
        <dbReference type="EMBL" id="KAF2274697.1"/>
    </source>
</evidence>
<evidence type="ECO:0000256" key="1">
    <source>
        <dbReference type="SAM" id="Phobius"/>
    </source>
</evidence>
<accession>A0A6A6JEI1</accession>
<feature type="transmembrane region" description="Helical" evidence="1">
    <location>
        <begin position="346"/>
        <end position="370"/>
    </location>
</feature>
<dbReference type="InterPro" id="IPR024983">
    <property type="entry name" value="CHAT_dom"/>
</dbReference>
<keyword evidence="1" id="KW-0472">Membrane</keyword>
<organism evidence="3 4">
    <name type="scientific">Westerdykella ornata</name>
    <dbReference type="NCBI Taxonomy" id="318751"/>
    <lineage>
        <taxon>Eukaryota</taxon>
        <taxon>Fungi</taxon>
        <taxon>Dikarya</taxon>
        <taxon>Ascomycota</taxon>
        <taxon>Pezizomycotina</taxon>
        <taxon>Dothideomycetes</taxon>
        <taxon>Pleosporomycetidae</taxon>
        <taxon>Pleosporales</taxon>
        <taxon>Sporormiaceae</taxon>
        <taxon>Westerdykella</taxon>
    </lineage>
</organism>
<keyword evidence="4" id="KW-1185">Reference proteome</keyword>
<dbReference type="InterPro" id="IPR002182">
    <property type="entry name" value="NB-ARC"/>
</dbReference>
<protein>
    <recommendedName>
        <fullName evidence="2">AAA+ ATPase domain-containing protein</fullName>
    </recommendedName>
</protein>
<name>A0A6A6JEI1_WESOR</name>
<dbReference type="InterPro" id="IPR027417">
    <property type="entry name" value="P-loop_NTPase"/>
</dbReference>